<dbReference type="PROSITE" id="PS51387">
    <property type="entry name" value="FAD_PCMH"/>
    <property type="match status" value="1"/>
</dbReference>
<evidence type="ECO:0000256" key="2">
    <source>
        <dbReference type="ARBA" id="ARBA00022827"/>
    </source>
</evidence>
<evidence type="ECO:0000259" key="3">
    <source>
        <dbReference type="PROSITE" id="PS51387"/>
    </source>
</evidence>
<dbReference type="AlphaFoldDB" id="A0A1P8WBF7"/>
<keyword evidence="2" id="KW-0274">FAD</keyword>
<dbReference type="Proteomes" id="UP000187735">
    <property type="component" value="Chromosome"/>
</dbReference>
<keyword evidence="4" id="KW-0560">Oxidoreductase</keyword>
<keyword evidence="5" id="KW-1185">Reference proteome</keyword>
<dbReference type="EMBL" id="CP017641">
    <property type="protein sequence ID" value="APZ91392.1"/>
    <property type="molecule type" value="Genomic_DNA"/>
</dbReference>
<dbReference type="PANTHER" id="PTHR11748">
    <property type="entry name" value="D-LACTATE DEHYDROGENASE"/>
    <property type="match status" value="1"/>
</dbReference>
<proteinExistence type="predicted"/>
<dbReference type="GO" id="GO:0071949">
    <property type="term" value="F:FAD binding"/>
    <property type="evidence" value="ECO:0007669"/>
    <property type="project" value="InterPro"/>
</dbReference>
<dbReference type="KEGG" id="fmr:Fuma_00980"/>
<dbReference type="InterPro" id="IPR036318">
    <property type="entry name" value="FAD-bd_PCMH-like_sf"/>
</dbReference>
<keyword evidence="1" id="KW-0285">Flavoprotein</keyword>
<organism evidence="4 5">
    <name type="scientific">Fuerstiella marisgermanici</name>
    <dbReference type="NCBI Taxonomy" id="1891926"/>
    <lineage>
        <taxon>Bacteria</taxon>
        <taxon>Pseudomonadati</taxon>
        <taxon>Planctomycetota</taxon>
        <taxon>Planctomycetia</taxon>
        <taxon>Planctomycetales</taxon>
        <taxon>Planctomycetaceae</taxon>
        <taxon>Fuerstiella</taxon>
    </lineage>
</organism>
<dbReference type="SUPFAM" id="SSF56176">
    <property type="entry name" value="FAD-binding/transporter-associated domain-like"/>
    <property type="match status" value="1"/>
</dbReference>
<dbReference type="EC" id="1.-.-.-" evidence="4"/>
<name>A0A1P8WBF7_9PLAN</name>
<dbReference type="STRING" id="1891926.Fuma_00980"/>
<gene>
    <name evidence="4" type="ORF">Fuma_00980</name>
</gene>
<dbReference type="InterPro" id="IPR016166">
    <property type="entry name" value="FAD-bd_PCMH"/>
</dbReference>
<dbReference type="PANTHER" id="PTHR11748:SF103">
    <property type="entry name" value="GLYCOLATE OXIDASE SUBUNIT GLCE"/>
    <property type="match status" value="1"/>
</dbReference>
<feature type="domain" description="FAD-binding PCMH-type" evidence="3">
    <location>
        <begin position="3"/>
        <end position="179"/>
    </location>
</feature>
<evidence type="ECO:0000256" key="1">
    <source>
        <dbReference type="ARBA" id="ARBA00022630"/>
    </source>
</evidence>
<dbReference type="InterPro" id="IPR016164">
    <property type="entry name" value="FAD-linked_Oxase-like_C"/>
</dbReference>
<protein>
    <submittedName>
        <fullName evidence="4">Putative FAD-linked oxidoreductase</fullName>
        <ecNumber evidence="4">1.-.-.-</ecNumber>
    </submittedName>
</protein>
<evidence type="ECO:0000313" key="4">
    <source>
        <dbReference type="EMBL" id="APZ91392.1"/>
    </source>
</evidence>
<evidence type="ECO:0000313" key="5">
    <source>
        <dbReference type="Proteomes" id="UP000187735"/>
    </source>
</evidence>
<sequence length="384" mass="41868">MLNNSSPFEAFKPASTKEVADIVRAAAKDGFALRTARKVGGKGRTKSDTSRPVSLRNMEAVVDYPARDMTITVQAGMPLTELKKILAEEKQQLPVDCFDPTMTVGALVASDLAGPRQFAYGTLRDYVIGIEAVDGQGRIFHAGGRVVKNVAGYDLCRLMVGSRGSLGIITQLTFKLKPIPEHSDLRTFRFDQVADFDAALEKLNVTAATPVMMDFTFASPELAKQRTGPDSERKNLPYSLCIGVEGTETSCDWQIKQLRQDCAGSEEIDFSGHPGWSVTQHCRSFGYGWHNGDVQIRTLPSKLVAIVSELSERGYSTQGHAGNAILFAGDEIKDGKVRSVCEEVAAKHGGTVSEWDVDHPAKATDPLSTRLRSTFDPHSVFLVE</sequence>
<dbReference type="InterPro" id="IPR006094">
    <property type="entry name" value="Oxid_FAD_bind_N"/>
</dbReference>
<dbReference type="GO" id="GO:0016491">
    <property type="term" value="F:oxidoreductase activity"/>
    <property type="evidence" value="ECO:0007669"/>
    <property type="project" value="UniProtKB-KW"/>
</dbReference>
<dbReference type="InterPro" id="IPR016169">
    <property type="entry name" value="FAD-bd_PCMH_sub2"/>
</dbReference>
<accession>A0A1P8WBF7</accession>
<dbReference type="SUPFAM" id="SSF55103">
    <property type="entry name" value="FAD-linked oxidases, C-terminal domain"/>
    <property type="match status" value="1"/>
</dbReference>
<dbReference type="Gene3D" id="3.30.465.10">
    <property type="match status" value="1"/>
</dbReference>
<reference evidence="4 5" key="1">
    <citation type="journal article" date="2016" name="Front. Microbiol.">
        <title>Fuerstia marisgermanicae gen. nov., sp. nov., an Unusual Member of the Phylum Planctomycetes from the German Wadden Sea.</title>
        <authorList>
            <person name="Kohn T."/>
            <person name="Heuer A."/>
            <person name="Jogler M."/>
            <person name="Vollmers J."/>
            <person name="Boedeker C."/>
            <person name="Bunk B."/>
            <person name="Rast P."/>
            <person name="Borchert D."/>
            <person name="Glockner I."/>
            <person name="Freese H.M."/>
            <person name="Klenk H.P."/>
            <person name="Overmann J."/>
            <person name="Kaster A.K."/>
            <person name="Rohde M."/>
            <person name="Wiegand S."/>
            <person name="Jogler C."/>
        </authorList>
    </citation>
    <scope>NUCLEOTIDE SEQUENCE [LARGE SCALE GENOMIC DNA]</scope>
    <source>
        <strain evidence="4 5">NH11</strain>
    </source>
</reference>
<dbReference type="Pfam" id="PF01565">
    <property type="entry name" value="FAD_binding_4"/>
    <property type="match status" value="1"/>
</dbReference>